<sequence>MADSSKSYKTLIINTVTFAIGSFGSKLLVLILVPLYTAALSPAEYGTVDLIAQTANVLIPIFTLTISEAALRFGLDAVSEEQRKKVYTVCLRVLFVGLIVMAGVFPFLSRLDYLDGELIILYIYVWTSSLRQLNMTFVRALKRVRLFAADGVLCTLAMLLLNILFLLGFRWGITGYLLAIIFSDAFSAVFLFTAGRLWRYIGVRRSDASLVRDMIRYAVPMVPSMVLWLVTSVSDRFVLKYFHGEYLNGILAIAYKIPAILNTVFTMFSQAWNMSAISEDKSEGRDSFYSTVFDLNQSFMYVLSAGILLFIKPITYVWVDGEYFSSYKYAAILIIATVFTCFNVFLGSVYIAQKKTKHTFYTSLAAGLINIVLNFLLIPRYEIYGAAIATFIAYFAVFFYRLFDSRRYIPFSFRMSKILTNTLLLCGMAALNQLEASAVIQYASLGAMFILVVILNIKELLRTAIFLIPKKLRARIGIIGRLEQKLNENKTTEE</sequence>
<feature type="transmembrane region" description="Helical" evidence="6">
    <location>
        <begin position="57"/>
        <end position="75"/>
    </location>
</feature>
<comment type="caution">
    <text evidence="7">The sequence shown here is derived from an EMBL/GenBank/DDBJ whole genome shotgun (WGS) entry which is preliminary data.</text>
</comment>
<proteinExistence type="predicted"/>
<protein>
    <submittedName>
        <fullName evidence="7">Polysaccharide biosynthesis C-terminal domain-containing protein</fullName>
    </submittedName>
</protein>
<dbReference type="PANTHER" id="PTHR30250">
    <property type="entry name" value="PST FAMILY PREDICTED COLANIC ACID TRANSPORTER"/>
    <property type="match status" value="1"/>
</dbReference>
<dbReference type="InterPro" id="IPR050833">
    <property type="entry name" value="Poly_Biosynth_Transport"/>
</dbReference>
<evidence type="ECO:0000256" key="4">
    <source>
        <dbReference type="ARBA" id="ARBA00022989"/>
    </source>
</evidence>
<feature type="transmembrane region" description="Helical" evidence="6">
    <location>
        <begin position="215"/>
        <end position="234"/>
    </location>
</feature>
<keyword evidence="2" id="KW-1003">Cell membrane</keyword>
<dbReference type="Proteomes" id="UP000824136">
    <property type="component" value="Unassembled WGS sequence"/>
</dbReference>
<dbReference type="GO" id="GO:0005886">
    <property type="term" value="C:plasma membrane"/>
    <property type="evidence" value="ECO:0007669"/>
    <property type="project" value="UniProtKB-SubCell"/>
</dbReference>
<feature type="transmembrane region" description="Helical" evidence="6">
    <location>
        <begin position="246"/>
        <end position="268"/>
    </location>
</feature>
<dbReference type="Pfam" id="PF01943">
    <property type="entry name" value="Polysacc_synt"/>
    <property type="match status" value="1"/>
</dbReference>
<accession>A0A9D1GV24</accession>
<feature type="transmembrane region" description="Helical" evidence="6">
    <location>
        <begin position="114"/>
        <end position="134"/>
    </location>
</feature>
<feature type="transmembrane region" description="Helical" evidence="6">
    <location>
        <begin position="415"/>
        <end position="434"/>
    </location>
</feature>
<organism evidence="7 8">
    <name type="scientific">Candidatus Faeciplasma pullistercoris</name>
    <dbReference type="NCBI Taxonomy" id="2840800"/>
    <lineage>
        <taxon>Bacteria</taxon>
        <taxon>Bacillati</taxon>
        <taxon>Bacillota</taxon>
        <taxon>Clostridia</taxon>
        <taxon>Eubacteriales</taxon>
        <taxon>Oscillospiraceae</taxon>
        <taxon>Oscillospiraceae incertae sedis</taxon>
        <taxon>Candidatus Faeciplasma</taxon>
    </lineage>
</organism>
<feature type="transmembrane region" description="Helical" evidence="6">
    <location>
        <begin position="383"/>
        <end position="403"/>
    </location>
</feature>
<feature type="transmembrane region" description="Helical" evidence="6">
    <location>
        <begin position="146"/>
        <end position="167"/>
    </location>
</feature>
<evidence type="ECO:0000313" key="8">
    <source>
        <dbReference type="Proteomes" id="UP000824136"/>
    </source>
</evidence>
<name>A0A9D1GV24_9FIRM</name>
<gene>
    <name evidence="7" type="ORF">IAC39_07900</name>
</gene>
<evidence type="ECO:0000256" key="2">
    <source>
        <dbReference type="ARBA" id="ARBA00022475"/>
    </source>
</evidence>
<reference evidence="7" key="1">
    <citation type="submission" date="2020-10" db="EMBL/GenBank/DDBJ databases">
        <authorList>
            <person name="Gilroy R."/>
        </authorList>
    </citation>
    <scope>NUCLEOTIDE SEQUENCE</scope>
    <source>
        <strain evidence="7">CHK33-4379</strain>
    </source>
</reference>
<feature type="transmembrane region" description="Helical" evidence="6">
    <location>
        <begin position="359"/>
        <end position="377"/>
    </location>
</feature>
<comment type="subcellular location">
    <subcellularLocation>
        <location evidence="1">Cell membrane</location>
        <topology evidence="1">Multi-pass membrane protein</topology>
    </subcellularLocation>
</comment>
<evidence type="ECO:0000256" key="1">
    <source>
        <dbReference type="ARBA" id="ARBA00004651"/>
    </source>
</evidence>
<feature type="transmembrane region" description="Helical" evidence="6">
    <location>
        <begin position="87"/>
        <end position="108"/>
    </location>
</feature>
<dbReference type="PANTHER" id="PTHR30250:SF11">
    <property type="entry name" value="O-ANTIGEN TRANSPORTER-RELATED"/>
    <property type="match status" value="1"/>
</dbReference>
<feature type="transmembrane region" description="Helical" evidence="6">
    <location>
        <begin position="12"/>
        <end position="37"/>
    </location>
</feature>
<evidence type="ECO:0000313" key="7">
    <source>
        <dbReference type="EMBL" id="HIT59614.1"/>
    </source>
</evidence>
<dbReference type="EMBL" id="DVLL01000024">
    <property type="protein sequence ID" value="HIT59614.1"/>
    <property type="molecule type" value="Genomic_DNA"/>
</dbReference>
<dbReference type="InterPro" id="IPR002797">
    <property type="entry name" value="Polysacc_synth"/>
</dbReference>
<feature type="transmembrane region" description="Helical" evidence="6">
    <location>
        <begin position="331"/>
        <end position="352"/>
    </location>
</feature>
<keyword evidence="4 6" id="KW-1133">Transmembrane helix</keyword>
<feature type="transmembrane region" description="Helical" evidence="6">
    <location>
        <begin position="299"/>
        <end position="319"/>
    </location>
</feature>
<dbReference type="AlphaFoldDB" id="A0A9D1GV24"/>
<keyword evidence="5 6" id="KW-0472">Membrane</keyword>
<reference evidence="7" key="2">
    <citation type="journal article" date="2021" name="PeerJ">
        <title>Extensive microbial diversity within the chicken gut microbiome revealed by metagenomics and culture.</title>
        <authorList>
            <person name="Gilroy R."/>
            <person name="Ravi A."/>
            <person name="Getino M."/>
            <person name="Pursley I."/>
            <person name="Horton D.L."/>
            <person name="Alikhan N.F."/>
            <person name="Baker D."/>
            <person name="Gharbi K."/>
            <person name="Hall N."/>
            <person name="Watson M."/>
            <person name="Adriaenssens E.M."/>
            <person name="Foster-Nyarko E."/>
            <person name="Jarju S."/>
            <person name="Secka A."/>
            <person name="Antonio M."/>
            <person name="Oren A."/>
            <person name="Chaudhuri R.R."/>
            <person name="La Ragione R."/>
            <person name="Hildebrand F."/>
            <person name="Pallen M.J."/>
        </authorList>
    </citation>
    <scope>NUCLEOTIDE SEQUENCE</scope>
    <source>
        <strain evidence="7">CHK33-4379</strain>
    </source>
</reference>
<evidence type="ECO:0000256" key="6">
    <source>
        <dbReference type="SAM" id="Phobius"/>
    </source>
</evidence>
<feature type="transmembrane region" description="Helical" evidence="6">
    <location>
        <begin position="440"/>
        <end position="461"/>
    </location>
</feature>
<evidence type="ECO:0000256" key="5">
    <source>
        <dbReference type="ARBA" id="ARBA00023136"/>
    </source>
</evidence>
<feature type="transmembrane region" description="Helical" evidence="6">
    <location>
        <begin position="173"/>
        <end position="194"/>
    </location>
</feature>
<keyword evidence="3 6" id="KW-0812">Transmembrane</keyword>
<evidence type="ECO:0000256" key="3">
    <source>
        <dbReference type="ARBA" id="ARBA00022692"/>
    </source>
</evidence>